<dbReference type="WBParaSite" id="nRc.2.0.1.t16568-RA">
    <property type="protein sequence ID" value="nRc.2.0.1.t16568-RA"/>
    <property type="gene ID" value="nRc.2.0.1.g16568"/>
</dbReference>
<protein>
    <submittedName>
        <fullName evidence="2">Uncharacterized protein</fullName>
    </submittedName>
</protein>
<name>A0A915IQU5_ROMCU</name>
<organism evidence="1 2">
    <name type="scientific">Romanomermis culicivorax</name>
    <name type="common">Nematode worm</name>
    <dbReference type="NCBI Taxonomy" id="13658"/>
    <lineage>
        <taxon>Eukaryota</taxon>
        <taxon>Metazoa</taxon>
        <taxon>Ecdysozoa</taxon>
        <taxon>Nematoda</taxon>
        <taxon>Enoplea</taxon>
        <taxon>Dorylaimia</taxon>
        <taxon>Mermithida</taxon>
        <taxon>Mermithoidea</taxon>
        <taxon>Mermithidae</taxon>
        <taxon>Romanomermis</taxon>
    </lineage>
</organism>
<reference evidence="2" key="1">
    <citation type="submission" date="2022-11" db="UniProtKB">
        <authorList>
            <consortium name="WormBaseParasite"/>
        </authorList>
    </citation>
    <scope>IDENTIFICATION</scope>
</reference>
<keyword evidence="1" id="KW-1185">Reference proteome</keyword>
<proteinExistence type="predicted"/>
<accession>A0A915IQU5</accession>
<dbReference type="AlphaFoldDB" id="A0A915IQU5"/>
<evidence type="ECO:0000313" key="1">
    <source>
        <dbReference type="Proteomes" id="UP000887565"/>
    </source>
</evidence>
<evidence type="ECO:0000313" key="2">
    <source>
        <dbReference type="WBParaSite" id="nRc.2.0.1.t16568-RA"/>
    </source>
</evidence>
<sequence length="71" mass="8403">MEQSQSMTNENQRLVDRKAEYIENWKKKPGDGFFKLWSQWPFIAGNKNIIEQNYCHQLGSSRELAKEILAK</sequence>
<dbReference type="Proteomes" id="UP000887565">
    <property type="component" value="Unplaced"/>
</dbReference>